<evidence type="ECO:0000313" key="1">
    <source>
        <dbReference type="EMBL" id="BDS15537.1"/>
    </source>
</evidence>
<dbReference type="KEGG" id="aup:AsAng_0063210"/>
<dbReference type="RefSeq" id="WP_264790681.1">
    <property type="nucleotide sequence ID" value="NZ_AP026867.1"/>
</dbReference>
<keyword evidence="2" id="KW-1185">Reference proteome</keyword>
<accession>A0A916DX59</accession>
<dbReference type="AlphaFoldDB" id="A0A916DX59"/>
<gene>
    <name evidence="1" type="ORF">AsAng_0063210</name>
</gene>
<sequence>MKKLILIFFTLLTASILLGQHSIQYSQSNISIENDHLIIFLDTSKHLVIKTKEATTNTLGIDITVQSAAGKKGILEYLKKSGRYQLEVYAPPQLYSSVLRIKNKPLDVFINGNKLREVVTYTLHIPKELDYEIRTSSQKETLAIR</sequence>
<name>A0A916DX59_9BACT</name>
<reference evidence="1" key="1">
    <citation type="submission" date="2022-09" db="EMBL/GenBank/DDBJ databases">
        <title>Aureispira anguillicida sp. nov., isolated from Leptocephalus of Japanese eel Anguilla japonica.</title>
        <authorList>
            <person name="Yuasa K."/>
            <person name="Mekata T."/>
            <person name="Ikunari K."/>
        </authorList>
    </citation>
    <scope>NUCLEOTIDE SEQUENCE</scope>
    <source>
        <strain evidence="1">EL160426</strain>
    </source>
</reference>
<dbReference type="EMBL" id="AP026867">
    <property type="protein sequence ID" value="BDS15537.1"/>
    <property type="molecule type" value="Genomic_DNA"/>
</dbReference>
<dbReference type="Proteomes" id="UP001060919">
    <property type="component" value="Chromosome"/>
</dbReference>
<evidence type="ECO:0000313" key="2">
    <source>
        <dbReference type="Proteomes" id="UP001060919"/>
    </source>
</evidence>
<organism evidence="1 2">
    <name type="scientific">Aureispira anguillae</name>
    <dbReference type="NCBI Taxonomy" id="2864201"/>
    <lineage>
        <taxon>Bacteria</taxon>
        <taxon>Pseudomonadati</taxon>
        <taxon>Bacteroidota</taxon>
        <taxon>Saprospiria</taxon>
        <taxon>Saprospirales</taxon>
        <taxon>Saprospiraceae</taxon>
        <taxon>Aureispira</taxon>
    </lineage>
</organism>
<proteinExistence type="predicted"/>
<protein>
    <submittedName>
        <fullName evidence="1">Uncharacterized protein</fullName>
    </submittedName>
</protein>